<dbReference type="EMBL" id="WHWC01000012">
    <property type="protein sequence ID" value="KAG8373177.1"/>
    <property type="molecule type" value="Genomic_DNA"/>
</dbReference>
<name>A0AAV6WY60_9LAMI</name>
<dbReference type="Proteomes" id="UP000826271">
    <property type="component" value="Unassembled WGS sequence"/>
</dbReference>
<reference evidence="2" key="1">
    <citation type="submission" date="2019-10" db="EMBL/GenBank/DDBJ databases">
        <authorList>
            <person name="Zhang R."/>
            <person name="Pan Y."/>
            <person name="Wang J."/>
            <person name="Ma R."/>
            <person name="Yu S."/>
        </authorList>
    </citation>
    <scope>NUCLEOTIDE SEQUENCE</scope>
    <source>
        <strain evidence="2">LA-IB0</strain>
        <tissue evidence="2">Leaf</tissue>
    </source>
</reference>
<gene>
    <name evidence="2" type="ORF">BUALT_Bualt12G0143900</name>
</gene>
<comment type="caution">
    <text evidence="2">The sequence shown here is derived from an EMBL/GenBank/DDBJ whole genome shotgun (WGS) entry which is preliminary data.</text>
</comment>
<sequence length="104" mass="11841">MDGNEKEKFFIELLHTDRGRNDISGGRLENNVLQYPDATKYRLCGEKYWDKLSEIFDNDLGEGSVDNPSDGGSGTVKSGDATRLVPDPDYLYYLICFAFKYELE</sequence>
<evidence type="ECO:0000313" key="2">
    <source>
        <dbReference type="EMBL" id="KAG8373177.1"/>
    </source>
</evidence>
<keyword evidence="3" id="KW-1185">Reference proteome</keyword>
<protein>
    <submittedName>
        <fullName evidence="2">Uncharacterized protein</fullName>
    </submittedName>
</protein>
<evidence type="ECO:0000256" key="1">
    <source>
        <dbReference type="SAM" id="MobiDB-lite"/>
    </source>
</evidence>
<proteinExistence type="predicted"/>
<evidence type="ECO:0000313" key="3">
    <source>
        <dbReference type="Proteomes" id="UP000826271"/>
    </source>
</evidence>
<accession>A0AAV6WY60</accession>
<feature type="region of interest" description="Disordered" evidence="1">
    <location>
        <begin position="62"/>
        <end position="83"/>
    </location>
</feature>
<organism evidence="2 3">
    <name type="scientific">Buddleja alternifolia</name>
    <dbReference type="NCBI Taxonomy" id="168488"/>
    <lineage>
        <taxon>Eukaryota</taxon>
        <taxon>Viridiplantae</taxon>
        <taxon>Streptophyta</taxon>
        <taxon>Embryophyta</taxon>
        <taxon>Tracheophyta</taxon>
        <taxon>Spermatophyta</taxon>
        <taxon>Magnoliopsida</taxon>
        <taxon>eudicotyledons</taxon>
        <taxon>Gunneridae</taxon>
        <taxon>Pentapetalae</taxon>
        <taxon>asterids</taxon>
        <taxon>lamiids</taxon>
        <taxon>Lamiales</taxon>
        <taxon>Scrophulariaceae</taxon>
        <taxon>Buddlejeae</taxon>
        <taxon>Buddleja</taxon>
    </lineage>
</organism>
<dbReference type="AlphaFoldDB" id="A0AAV6WY60"/>